<sequence length="421" mass="46685">MRSFMHVALYMLVLNFCICLIRANEEQDNPNVPVDVTPQNSNLRHSSKGTNNLGKKKAGKITTQDSISKKGSADNSKIKKFKKIYYSIPDFNNKDISSIDKGHQSLPNQGTKVTPQKVINKKEKWGKKSSDGQTNPKWKTQVYDNNRWTGKRNKVVEQGGKSNKNEKSTQQASTIQEKGVTMPIGGEQIHETGELHVPNAEQGVAQVDVNGPNEGGTSDKSINYGKNESENSNPQVTHQHALPTEMPIQKGEGTTQWNTKGIDAPGYSNGVEPVEGSKTPITTSGLESELDPSHISEGDPKREQVEGGKSGDMKNETSKEEKKSPSGIEEEEEEEEVEIEEKGVNQDGNKKDGSSKKDIAQLFRERMGIASLVENIKSNDKLQKMSDDLVKFAVKAYDGFLVFIEQMKTFANNFMQIFHNL</sequence>
<dbReference type="Proteomes" id="UP000054561">
    <property type="component" value="Unassembled WGS sequence"/>
</dbReference>
<evidence type="ECO:0000256" key="1">
    <source>
        <dbReference type="SAM" id="MobiDB-lite"/>
    </source>
</evidence>
<keyword evidence="2" id="KW-0732">Signal</keyword>
<feature type="compositionally biased region" description="Basic and acidic residues" evidence="1">
    <location>
        <begin position="340"/>
        <end position="355"/>
    </location>
</feature>
<evidence type="ECO:0000256" key="2">
    <source>
        <dbReference type="SAM" id="SignalP"/>
    </source>
</evidence>
<accession>A0A0D9QLK1</accession>
<dbReference type="EMBL" id="KQ001690">
    <property type="protein sequence ID" value="KJP86581.1"/>
    <property type="molecule type" value="Genomic_DNA"/>
</dbReference>
<feature type="region of interest" description="Disordered" evidence="1">
    <location>
        <begin position="206"/>
        <end position="355"/>
    </location>
</feature>
<feature type="compositionally biased region" description="Acidic residues" evidence="1">
    <location>
        <begin position="328"/>
        <end position="339"/>
    </location>
</feature>
<protein>
    <submittedName>
        <fullName evidence="3">Uncharacterized protein</fullName>
    </submittedName>
</protein>
<feature type="compositionally biased region" description="Polar residues" evidence="1">
    <location>
        <begin position="215"/>
        <end position="238"/>
    </location>
</feature>
<dbReference type="VEuPathDB" id="PlasmoDB:AK88_03777"/>
<feature type="region of interest" description="Disordered" evidence="1">
    <location>
        <begin position="29"/>
        <end position="73"/>
    </location>
</feature>
<evidence type="ECO:0000313" key="3">
    <source>
        <dbReference type="EMBL" id="KJP86581.1"/>
    </source>
</evidence>
<feature type="compositionally biased region" description="Basic and acidic residues" evidence="1">
    <location>
        <begin position="291"/>
        <end position="324"/>
    </location>
</feature>
<feature type="compositionally biased region" description="Polar residues" evidence="1">
    <location>
        <begin position="37"/>
        <end position="53"/>
    </location>
</feature>
<dbReference type="RefSeq" id="XP_012336810.1">
    <property type="nucleotide sequence ID" value="XM_012481387.1"/>
</dbReference>
<dbReference type="OMA" id="FCICLIS"/>
<feature type="region of interest" description="Disordered" evidence="1">
    <location>
        <begin position="150"/>
        <end position="175"/>
    </location>
</feature>
<organism evidence="3 4">
    <name type="scientific">Plasmodium fragile</name>
    <dbReference type="NCBI Taxonomy" id="5857"/>
    <lineage>
        <taxon>Eukaryota</taxon>
        <taxon>Sar</taxon>
        <taxon>Alveolata</taxon>
        <taxon>Apicomplexa</taxon>
        <taxon>Aconoidasida</taxon>
        <taxon>Haemosporida</taxon>
        <taxon>Plasmodiidae</taxon>
        <taxon>Plasmodium</taxon>
        <taxon>Plasmodium (Plasmodium)</taxon>
    </lineage>
</organism>
<reference evidence="3 4" key="1">
    <citation type="submission" date="2014-03" db="EMBL/GenBank/DDBJ databases">
        <title>The Genome Sequence of Plasmodium fragile nilgiri.</title>
        <authorList>
            <consortium name="The Broad Institute Genomics Platform"/>
            <consortium name="The Broad Institute Genome Sequencing Center for Infectious Disease"/>
            <person name="Neafsey D."/>
            <person name="Duraisingh M."/>
            <person name="Young S.K."/>
            <person name="Zeng Q."/>
            <person name="Gargeya S."/>
            <person name="Abouelleil A."/>
            <person name="Alvarado L."/>
            <person name="Chapman S.B."/>
            <person name="Gainer-Dewar J."/>
            <person name="Goldberg J."/>
            <person name="Griggs A."/>
            <person name="Gujja S."/>
            <person name="Hansen M."/>
            <person name="Howarth C."/>
            <person name="Imamovic A."/>
            <person name="Larimer J."/>
            <person name="Pearson M."/>
            <person name="Poon T.W."/>
            <person name="Priest M."/>
            <person name="Roberts A."/>
            <person name="Saif S."/>
            <person name="Shea T."/>
            <person name="Sykes S."/>
            <person name="Wortman J."/>
            <person name="Nusbaum C."/>
            <person name="Birren B."/>
        </authorList>
    </citation>
    <scope>NUCLEOTIDE SEQUENCE [LARGE SCALE GENOMIC DNA]</scope>
    <source>
        <strain evidence="4">nilgiri</strain>
    </source>
</reference>
<dbReference type="OrthoDB" id="385324at2759"/>
<feature type="signal peptide" evidence="2">
    <location>
        <begin position="1"/>
        <end position="23"/>
    </location>
</feature>
<feature type="chain" id="PRO_5002343999" evidence="2">
    <location>
        <begin position="24"/>
        <end position="421"/>
    </location>
</feature>
<keyword evidence="4" id="KW-1185">Reference proteome</keyword>
<evidence type="ECO:0000313" key="4">
    <source>
        <dbReference type="Proteomes" id="UP000054561"/>
    </source>
</evidence>
<proteinExistence type="predicted"/>
<dbReference type="AlphaFoldDB" id="A0A0D9QLK1"/>
<dbReference type="GeneID" id="24269091"/>
<gene>
    <name evidence="3" type="ORF">AK88_03777</name>
</gene>
<name>A0A0D9QLK1_PLAFR</name>